<reference evidence="3" key="1">
    <citation type="journal article" date="2019" name="Int. J. Syst. Evol. Microbiol.">
        <title>The Global Catalogue of Microorganisms (GCM) 10K type strain sequencing project: providing services to taxonomists for standard genome sequencing and annotation.</title>
        <authorList>
            <consortium name="The Broad Institute Genomics Platform"/>
            <consortium name="The Broad Institute Genome Sequencing Center for Infectious Disease"/>
            <person name="Wu L."/>
            <person name="Ma J."/>
        </authorList>
    </citation>
    <scope>NUCLEOTIDE SEQUENCE [LARGE SCALE GENOMIC DNA]</scope>
    <source>
        <strain evidence="3">JCM 4816</strain>
    </source>
</reference>
<sequence length="93" mass="9918">MRAPAGEPGRGAARSTAPEWRSGAGGDERGAPYGERAYGHTRRAPAHAGRVTGGAYRAGTALCAMASAYQRALDFGVRRWEAKSTWTMPNRLL</sequence>
<gene>
    <name evidence="2" type="ORF">GCM10019016_036480</name>
</gene>
<evidence type="ECO:0000313" key="3">
    <source>
        <dbReference type="Proteomes" id="UP001501455"/>
    </source>
</evidence>
<protein>
    <submittedName>
        <fullName evidence="2">Uncharacterized protein</fullName>
    </submittedName>
</protein>
<feature type="compositionally biased region" description="Low complexity" evidence="1">
    <location>
        <begin position="1"/>
        <end position="14"/>
    </location>
</feature>
<accession>A0ABP6TNG2</accession>
<organism evidence="2 3">
    <name type="scientific">Streptomyces prasinosporus</name>
    <dbReference type="NCBI Taxonomy" id="68256"/>
    <lineage>
        <taxon>Bacteria</taxon>
        <taxon>Bacillati</taxon>
        <taxon>Actinomycetota</taxon>
        <taxon>Actinomycetes</taxon>
        <taxon>Kitasatosporales</taxon>
        <taxon>Streptomycetaceae</taxon>
        <taxon>Streptomyces</taxon>
        <taxon>Streptomyces albogriseolus group</taxon>
    </lineage>
</organism>
<comment type="caution">
    <text evidence="2">The sequence shown here is derived from an EMBL/GenBank/DDBJ whole genome shotgun (WGS) entry which is preliminary data.</text>
</comment>
<feature type="region of interest" description="Disordered" evidence="1">
    <location>
        <begin position="1"/>
        <end position="50"/>
    </location>
</feature>
<proteinExistence type="predicted"/>
<dbReference type="Proteomes" id="UP001501455">
    <property type="component" value="Unassembled WGS sequence"/>
</dbReference>
<dbReference type="EMBL" id="BAAAXF010000025">
    <property type="protein sequence ID" value="GAA3496547.1"/>
    <property type="molecule type" value="Genomic_DNA"/>
</dbReference>
<name>A0ABP6TNG2_9ACTN</name>
<evidence type="ECO:0000256" key="1">
    <source>
        <dbReference type="SAM" id="MobiDB-lite"/>
    </source>
</evidence>
<keyword evidence="3" id="KW-1185">Reference proteome</keyword>
<evidence type="ECO:0000313" key="2">
    <source>
        <dbReference type="EMBL" id="GAA3496547.1"/>
    </source>
</evidence>